<comment type="caution">
    <text evidence="3">The sequence shown here is derived from an EMBL/GenBank/DDBJ whole genome shotgun (WGS) entry which is preliminary data.</text>
</comment>
<feature type="compositionally biased region" description="Low complexity" evidence="1">
    <location>
        <begin position="9"/>
        <end position="25"/>
    </location>
</feature>
<evidence type="ECO:0000259" key="2">
    <source>
        <dbReference type="Pfam" id="PF10444"/>
    </source>
</evidence>
<feature type="compositionally biased region" description="Low complexity" evidence="1">
    <location>
        <begin position="568"/>
        <end position="578"/>
    </location>
</feature>
<feature type="compositionally biased region" description="Polar residues" evidence="1">
    <location>
        <begin position="134"/>
        <end position="166"/>
    </location>
</feature>
<dbReference type="OrthoDB" id="2392550at2759"/>
<feature type="compositionally biased region" description="Low complexity" evidence="1">
    <location>
        <begin position="539"/>
        <end position="555"/>
    </location>
</feature>
<feature type="region of interest" description="Disordered" evidence="1">
    <location>
        <begin position="380"/>
        <end position="588"/>
    </location>
</feature>
<feature type="compositionally biased region" description="Low complexity" evidence="1">
    <location>
        <begin position="521"/>
        <end position="532"/>
    </location>
</feature>
<dbReference type="Pfam" id="PF10444">
    <property type="entry name" value="Nbl1_Borealin_N"/>
    <property type="match status" value="1"/>
</dbReference>
<proteinExistence type="predicted"/>
<evidence type="ECO:0000256" key="1">
    <source>
        <dbReference type="SAM" id="MobiDB-lite"/>
    </source>
</evidence>
<evidence type="ECO:0000313" key="3">
    <source>
        <dbReference type="EMBL" id="KAJ1916841.1"/>
    </source>
</evidence>
<feature type="domain" description="Borealin N-terminal" evidence="2">
    <location>
        <begin position="176"/>
        <end position="230"/>
    </location>
</feature>
<dbReference type="Proteomes" id="UP001150569">
    <property type="component" value="Unassembled WGS sequence"/>
</dbReference>
<gene>
    <name evidence="3" type="ORF">IWQ60_007982</name>
</gene>
<feature type="region of interest" description="Disordered" evidence="1">
    <location>
        <begin position="263"/>
        <end position="303"/>
    </location>
</feature>
<keyword evidence="4" id="KW-1185">Reference proteome</keyword>
<feature type="compositionally biased region" description="Low complexity" evidence="1">
    <location>
        <begin position="409"/>
        <end position="444"/>
    </location>
</feature>
<dbReference type="EMBL" id="JANBPT010000567">
    <property type="protein sequence ID" value="KAJ1916841.1"/>
    <property type="molecule type" value="Genomic_DNA"/>
</dbReference>
<feature type="compositionally biased region" description="Low complexity" evidence="1">
    <location>
        <begin position="339"/>
        <end position="353"/>
    </location>
</feature>
<protein>
    <recommendedName>
        <fullName evidence="2">Borealin N-terminal domain-containing protein</fullName>
    </recommendedName>
</protein>
<organism evidence="3 4">
    <name type="scientific">Tieghemiomyces parasiticus</name>
    <dbReference type="NCBI Taxonomy" id="78921"/>
    <lineage>
        <taxon>Eukaryota</taxon>
        <taxon>Fungi</taxon>
        <taxon>Fungi incertae sedis</taxon>
        <taxon>Zoopagomycota</taxon>
        <taxon>Kickxellomycotina</taxon>
        <taxon>Dimargaritomycetes</taxon>
        <taxon>Dimargaritales</taxon>
        <taxon>Dimargaritaceae</taxon>
        <taxon>Tieghemiomyces</taxon>
    </lineage>
</organism>
<reference evidence="3" key="1">
    <citation type="submission" date="2022-07" db="EMBL/GenBank/DDBJ databases">
        <title>Phylogenomic reconstructions and comparative analyses of Kickxellomycotina fungi.</title>
        <authorList>
            <person name="Reynolds N.K."/>
            <person name="Stajich J.E."/>
            <person name="Barry K."/>
            <person name="Grigoriev I.V."/>
            <person name="Crous P."/>
            <person name="Smith M.E."/>
        </authorList>
    </citation>
    <scope>NUCLEOTIDE SEQUENCE</scope>
    <source>
        <strain evidence="3">RSA 861</strain>
    </source>
</reference>
<evidence type="ECO:0000313" key="4">
    <source>
        <dbReference type="Proteomes" id="UP001150569"/>
    </source>
</evidence>
<feature type="region of interest" description="Disordered" evidence="1">
    <location>
        <begin position="130"/>
        <end position="170"/>
    </location>
</feature>
<feature type="region of interest" description="Disordered" evidence="1">
    <location>
        <begin position="327"/>
        <end position="362"/>
    </location>
</feature>
<feature type="compositionally biased region" description="Polar residues" evidence="1">
    <location>
        <begin position="511"/>
        <end position="520"/>
    </location>
</feature>
<accession>A0A9W8A074</accession>
<feature type="compositionally biased region" description="Basic residues" evidence="1">
    <location>
        <begin position="579"/>
        <end position="588"/>
    </location>
</feature>
<name>A0A9W8A074_9FUNG</name>
<feature type="region of interest" description="Disordered" evidence="1">
    <location>
        <begin position="1"/>
        <end position="82"/>
    </location>
</feature>
<dbReference type="AlphaFoldDB" id="A0A9W8A074"/>
<sequence>MRNRRVLHSVGSDTDVDSAASTSSDRGSLPPPARLASAQHAGSSSTTQTSDDNDRTLAVRAARSHPRPLPSNYPSTVGADSDAGVRMDTAELSYADNGPHSILNTGTVFLSPIAVATAPLSGGMATFGARPTEDQGQQQQSTSLFKPSESTTSTFNRSMVNMNESRQAPKKLTDAEKRAMLENLEFEVNDRAQRLRSNDQWLRESLKLRCELDLSVFPKDVRALTMREFCLTYRGSVNEYMHQEAARRIQRFKLPVTPELIRKRKYGELQPPPAAGSRRRPAAATLPTSSVAPTKKPGDRVPANISARPVTATARPAGLGKVTAATARHGGTPTRLPVTHTPRTKTPGTTIRPPSTPIFSPKLLKSPNLIRQLHLRAAQAAADATGNTPLRRPPTAKASGAKKNSALQATAGKSGAATGAAGRRGAGRQTAKSRAAAAASNARSKAADEDGGDDGPQNGHHLTPGKPAKRRRRGTATERATAKENQAPPASSVAEADNSLPVAMGSAAKASRTTSVRSNASTISSVTSTVSKGTGGGKRASSGGARAADRAALASYTQARDKKESKSKAAAKSSGTGRTSRKTSRSAA</sequence>
<dbReference type="InterPro" id="IPR018851">
    <property type="entry name" value="Borealin_N"/>
</dbReference>